<keyword evidence="4" id="KW-1185">Reference proteome</keyword>
<keyword evidence="1" id="KW-0560">Oxidoreductase</keyword>
<accession>A0A1Y3BS31</accession>
<feature type="transmembrane region" description="Helical" evidence="2">
    <location>
        <begin position="6"/>
        <end position="24"/>
    </location>
</feature>
<reference evidence="3 4" key="1">
    <citation type="submission" date="2017-03" db="EMBL/GenBank/DDBJ databases">
        <title>Genome Survey of Euroglyphus maynei.</title>
        <authorList>
            <person name="Arlian L.G."/>
            <person name="Morgan M.S."/>
            <person name="Rider S.D."/>
        </authorList>
    </citation>
    <scope>NUCLEOTIDE SEQUENCE [LARGE SCALE GENOMIC DNA]</scope>
    <source>
        <strain evidence="3">Arlian Lab</strain>
        <tissue evidence="3">Whole body</tissue>
    </source>
</reference>
<protein>
    <submittedName>
        <fullName evidence="3">Uncharacterized protein</fullName>
    </submittedName>
</protein>
<sequence length="133" mass="15493">MRISYLLIIAIIWALILYISIKLFKFFRFHYRIYPHLKQIPGPVSSWLSFLNKDVGKILTSKCPFNDFFHIINSMADKYGSDGVFRFLGPPFAHVIVTDAIIAQKLLNNDDMADKSIQYGFIRSIILDNLFTW</sequence>
<keyword evidence="2" id="KW-1133">Transmembrane helix</keyword>
<dbReference type="InterPro" id="IPR036396">
    <property type="entry name" value="Cyt_P450_sf"/>
</dbReference>
<keyword evidence="1" id="KW-0503">Monooxygenase</keyword>
<dbReference type="SUPFAM" id="SSF48264">
    <property type="entry name" value="Cytochrome P450"/>
    <property type="match status" value="1"/>
</dbReference>
<gene>
    <name evidence="3" type="ORF">BLA29_009887</name>
</gene>
<dbReference type="GO" id="GO:0004497">
    <property type="term" value="F:monooxygenase activity"/>
    <property type="evidence" value="ECO:0007669"/>
    <property type="project" value="UniProtKB-KW"/>
</dbReference>
<name>A0A1Y3BS31_EURMA</name>
<dbReference type="GO" id="GO:0020037">
    <property type="term" value="F:heme binding"/>
    <property type="evidence" value="ECO:0007669"/>
    <property type="project" value="InterPro"/>
</dbReference>
<dbReference type="Proteomes" id="UP000194236">
    <property type="component" value="Unassembled WGS sequence"/>
</dbReference>
<organism evidence="3 4">
    <name type="scientific">Euroglyphus maynei</name>
    <name type="common">Mayne's house dust mite</name>
    <dbReference type="NCBI Taxonomy" id="6958"/>
    <lineage>
        <taxon>Eukaryota</taxon>
        <taxon>Metazoa</taxon>
        <taxon>Ecdysozoa</taxon>
        <taxon>Arthropoda</taxon>
        <taxon>Chelicerata</taxon>
        <taxon>Arachnida</taxon>
        <taxon>Acari</taxon>
        <taxon>Acariformes</taxon>
        <taxon>Sarcoptiformes</taxon>
        <taxon>Astigmata</taxon>
        <taxon>Psoroptidia</taxon>
        <taxon>Analgoidea</taxon>
        <taxon>Pyroglyphidae</taxon>
        <taxon>Pyroglyphinae</taxon>
        <taxon>Euroglyphus</taxon>
    </lineage>
</organism>
<dbReference type="EMBL" id="MUJZ01007660">
    <property type="protein sequence ID" value="OTF82603.1"/>
    <property type="molecule type" value="Genomic_DNA"/>
</dbReference>
<dbReference type="GO" id="GO:0016705">
    <property type="term" value="F:oxidoreductase activity, acting on paired donors, with incorporation or reduction of molecular oxygen"/>
    <property type="evidence" value="ECO:0007669"/>
    <property type="project" value="InterPro"/>
</dbReference>
<keyword evidence="2" id="KW-0812">Transmembrane</keyword>
<comment type="caution">
    <text evidence="3">The sequence shown here is derived from an EMBL/GenBank/DDBJ whole genome shotgun (WGS) entry which is preliminary data.</text>
</comment>
<evidence type="ECO:0000313" key="3">
    <source>
        <dbReference type="EMBL" id="OTF82603.1"/>
    </source>
</evidence>
<proteinExistence type="predicted"/>
<dbReference type="GO" id="GO:0005506">
    <property type="term" value="F:iron ion binding"/>
    <property type="evidence" value="ECO:0007669"/>
    <property type="project" value="InterPro"/>
</dbReference>
<evidence type="ECO:0000256" key="1">
    <source>
        <dbReference type="ARBA" id="ARBA00023033"/>
    </source>
</evidence>
<evidence type="ECO:0000256" key="2">
    <source>
        <dbReference type="SAM" id="Phobius"/>
    </source>
</evidence>
<keyword evidence="2" id="KW-0472">Membrane</keyword>
<evidence type="ECO:0000313" key="4">
    <source>
        <dbReference type="Proteomes" id="UP000194236"/>
    </source>
</evidence>
<dbReference type="AlphaFoldDB" id="A0A1Y3BS31"/>